<keyword evidence="7" id="KW-1185">Reference proteome</keyword>
<dbReference type="Pfam" id="PF02357">
    <property type="entry name" value="NusG"/>
    <property type="match status" value="1"/>
</dbReference>
<protein>
    <submittedName>
        <fullName evidence="5">Antitermination protein NusG</fullName>
    </submittedName>
    <submittedName>
        <fullName evidence="6">Transcription antitermination factor NusG</fullName>
    </submittedName>
</protein>
<dbReference type="EMBL" id="CP007451">
    <property type="protein sequence ID" value="AHW60977.1"/>
    <property type="molecule type" value="Genomic_DNA"/>
</dbReference>
<dbReference type="CDD" id="cd09895">
    <property type="entry name" value="NGN_SP_UpxY"/>
    <property type="match status" value="1"/>
</dbReference>
<dbReference type="Proteomes" id="UP000023772">
    <property type="component" value="Chromosome"/>
</dbReference>
<dbReference type="eggNOG" id="COG0250">
    <property type="taxonomic scope" value="Bacteria"/>
</dbReference>
<dbReference type="NCBIfam" id="NF033644">
    <property type="entry name" value="antiterm_UpxY"/>
    <property type="match status" value="1"/>
</dbReference>
<sequence>MKLEEPSYFWYAIYTKPNRERKILENLKEQNLTCYLPLQESLRIWSDRKKWIEAPLFKSYVFVKVSYKEFFNVLSIPGVIRYVSFGGKAQAIPEKQIEDIKIFVEQDKTKIAITKENIAPGTKAEVLYGALKGVRGEIVKFNGKFRILIRIPMMGYCLHANISKDEIKILKPEKQSDELKKRTLPQKSIAKTSVRF</sequence>
<gene>
    <name evidence="5" type="ORF">FH5T_18720</name>
    <name evidence="6" type="ORF">SAMN05444285_12647</name>
</gene>
<accession>X5DKA9</accession>
<keyword evidence="1" id="KW-0889">Transcription antitermination</keyword>
<dbReference type="OrthoDB" id="1491263at2"/>
<feature type="domain" description="NusG-like N-terminal" evidence="4">
    <location>
        <begin position="7"/>
        <end position="104"/>
    </location>
</feature>
<dbReference type="PANTHER" id="PTHR30265">
    <property type="entry name" value="RHO-INTERACTING TRANSCRIPTION TERMINATION FACTOR NUSG"/>
    <property type="match status" value="1"/>
</dbReference>
<evidence type="ECO:0000313" key="7">
    <source>
        <dbReference type="Proteomes" id="UP000023772"/>
    </source>
</evidence>
<dbReference type="GO" id="GO:0031564">
    <property type="term" value="P:transcription antitermination"/>
    <property type="evidence" value="ECO:0007669"/>
    <property type="project" value="UniProtKB-KW"/>
</dbReference>
<dbReference type="HOGENOM" id="CLU_067287_5_1_10"/>
<keyword evidence="2" id="KW-0805">Transcription regulation</keyword>
<dbReference type="InterPro" id="IPR006645">
    <property type="entry name" value="NGN-like_dom"/>
</dbReference>
<dbReference type="Proteomes" id="UP000181981">
    <property type="component" value="Unassembled WGS sequence"/>
</dbReference>
<dbReference type="RefSeq" id="WP_051568011.1">
    <property type="nucleotide sequence ID" value="NZ_FOHT01000026.1"/>
</dbReference>
<evidence type="ECO:0000313" key="5">
    <source>
        <dbReference type="EMBL" id="AHW60977.1"/>
    </source>
</evidence>
<name>X5DKA9_9BACT</name>
<evidence type="ECO:0000259" key="4">
    <source>
        <dbReference type="SMART" id="SM00738"/>
    </source>
</evidence>
<dbReference type="InterPro" id="IPR008991">
    <property type="entry name" value="Translation_prot_SH3-like_sf"/>
</dbReference>
<dbReference type="STRING" id="1168034.FH5T_18720"/>
<reference evidence="6 8" key="2">
    <citation type="submission" date="2016-10" db="EMBL/GenBank/DDBJ databases">
        <authorList>
            <person name="de Groot N.N."/>
        </authorList>
    </citation>
    <scope>NUCLEOTIDE SEQUENCE [LARGE SCALE GENOMIC DNA]</scope>
    <source>
        <strain evidence="6 8">DSM 25947</strain>
    </source>
</reference>
<evidence type="ECO:0000256" key="2">
    <source>
        <dbReference type="ARBA" id="ARBA00023015"/>
    </source>
</evidence>
<dbReference type="SUPFAM" id="SSF82679">
    <property type="entry name" value="N-utilization substance G protein NusG, N-terminal domain"/>
    <property type="match status" value="1"/>
</dbReference>
<dbReference type="EMBL" id="FOHT01000026">
    <property type="protein sequence ID" value="SET86908.1"/>
    <property type="molecule type" value="Genomic_DNA"/>
</dbReference>
<evidence type="ECO:0000256" key="1">
    <source>
        <dbReference type="ARBA" id="ARBA00022814"/>
    </source>
</evidence>
<dbReference type="InterPro" id="IPR043425">
    <property type="entry name" value="NusG-like"/>
</dbReference>
<dbReference type="GO" id="GO:0006354">
    <property type="term" value="P:DNA-templated transcription elongation"/>
    <property type="evidence" value="ECO:0007669"/>
    <property type="project" value="InterPro"/>
</dbReference>
<evidence type="ECO:0000256" key="3">
    <source>
        <dbReference type="ARBA" id="ARBA00023163"/>
    </source>
</evidence>
<dbReference type="Gene3D" id="3.30.70.940">
    <property type="entry name" value="NusG, N-terminal domain"/>
    <property type="match status" value="1"/>
</dbReference>
<evidence type="ECO:0000313" key="8">
    <source>
        <dbReference type="Proteomes" id="UP000181981"/>
    </source>
</evidence>
<reference evidence="5 7" key="1">
    <citation type="submission" date="2014-03" db="EMBL/GenBank/DDBJ databases">
        <title>Complete genome sequence of a deeply braunched marine Bacteroidia bacterium Draconibacterium orientale type strain FH5T.</title>
        <authorList>
            <person name="Li X."/>
            <person name="Wang X."/>
            <person name="Xie Z."/>
            <person name="Du Z."/>
            <person name="Chen G."/>
        </authorList>
    </citation>
    <scope>NUCLEOTIDE SEQUENCE [LARGE SCALE GENOMIC DNA]</scope>
    <source>
        <strain evidence="5 7">FH5</strain>
    </source>
</reference>
<proteinExistence type="predicted"/>
<dbReference type="InterPro" id="IPR036735">
    <property type="entry name" value="NGN_dom_sf"/>
</dbReference>
<organism evidence="6 8">
    <name type="scientific">Draconibacterium orientale</name>
    <dbReference type="NCBI Taxonomy" id="1168034"/>
    <lineage>
        <taxon>Bacteria</taxon>
        <taxon>Pseudomonadati</taxon>
        <taxon>Bacteroidota</taxon>
        <taxon>Bacteroidia</taxon>
        <taxon>Marinilabiliales</taxon>
        <taxon>Prolixibacteraceae</taxon>
        <taxon>Draconibacterium</taxon>
    </lineage>
</organism>
<evidence type="ECO:0000313" key="6">
    <source>
        <dbReference type="EMBL" id="SET86908.1"/>
    </source>
</evidence>
<dbReference type="PANTHER" id="PTHR30265:SF4">
    <property type="entry name" value="KOW MOTIF FAMILY PROTEIN, EXPRESSED"/>
    <property type="match status" value="1"/>
</dbReference>
<dbReference type="AlphaFoldDB" id="X5DKA9"/>
<dbReference type="KEGG" id="dori:FH5T_18720"/>
<dbReference type="SMART" id="SM00738">
    <property type="entry name" value="NGN"/>
    <property type="match status" value="1"/>
</dbReference>
<dbReference type="SUPFAM" id="SSF50104">
    <property type="entry name" value="Translation proteins SH3-like domain"/>
    <property type="match status" value="1"/>
</dbReference>
<keyword evidence="3" id="KW-0804">Transcription</keyword>